<dbReference type="Proteomes" id="UP000013047">
    <property type="component" value="Unassembled WGS sequence"/>
</dbReference>
<name>N6ZSK9_9RHOO</name>
<reference evidence="1 2" key="1">
    <citation type="submission" date="2012-09" db="EMBL/GenBank/DDBJ databases">
        <title>Draft Genome Sequences of 6 Strains from Genus Thauera.</title>
        <authorList>
            <person name="Liu B."/>
            <person name="Shapleigh J.P."/>
            <person name="Frostegard A.H."/>
        </authorList>
    </citation>
    <scope>NUCLEOTIDE SEQUENCE [LARGE SCALE GENOMIC DNA]</scope>
    <source>
        <strain evidence="1 2">B4P</strain>
    </source>
</reference>
<sequence>RAAIAQVIEPLGAVWVADPPTARRRAIGVPMATLTVLNVERISAEAAAGELATVARAAFGYDWATGGARQAVTVSAPDAVQSYGRLEVELDMGAVRTARDALEIAQARLAMIARPGWTLRATLDAYLAIAPGDTVAVDHPRVPAGSALVLSTARDRGRGTLDLVAWMPAGSAPRIEMTQRAQAVDAARPDDNVTFRDGVATFTISDPAGNPLAGAAVTLDGQETRETDALGRVQFRAERGAHSLSVYMAGYSPFDLEVVV</sequence>
<dbReference type="AlphaFoldDB" id="N6ZSK9"/>
<dbReference type="EMBL" id="AMXF01000271">
    <property type="protein sequence ID" value="ENO95149.1"/>
    <property type="molecule type" value="Genomic_DNA"/>
</dbReference>
<accession>N6ZSK9</accession>
<keyword evidence="2" id="KW-1185">Reference proteome</keyword>
<dbReference type="OrthoDB" id="8872972at2"/>
<evidence type="ECO:0000313" key="2">
    <source>
        <dbReference type="Proteomes" id="UP000013047"/>
    </source>
</evidence>
<comment type="caution">
    <text evidence="1">The sequence shown here is derived from an EMBL/GenBank/DDBJ whole genome shotgun (WGS) entry which is preliminary data.</text>
</comment>
<organism evidence="1 2">
    <name type="scientific">Thauera phenylacetica B4P</name>
    <dbReference type="NCBI Taxonomy" id="1234382"/>
    <lineage>
        <taxon>Bacteria</taxon>
        <taxon>Pseudomonadati</taxon>
        <taxon>Pseudomonadota</taxon>
        <taxon>Betaproteobacteria</taxon>
        <taxon>Rhodocyclales</taxon>
        <taxon>Zoogloeaceae</taxon>
        <taxon>Thauera</taxon>
    </lineage>
</organism>
<dbReference type="Gene3D" id="2.60.40.1120">
    <property type="entry name" value="Carboxypeptidase-like, regulatory domain"/>
    <property type="match status" value="1"/>
</dbReference>
<proteinExistence type="predicted"/>
<protein>
    <submittedName>
        <fullName evidence="1">Uncharacterized protein</fullName>
    </submittedName>
</protein>
<dbReference type="RefSeq" id="WP_004379598.1">
    <property type="nucleotide sequence ID" value="NZ_AMXF01000271.1"/>
</dbReference>
<evidence type="ECO:0000313" key="1">
    <source>
        <dbReference type="EMBL" id="ENO95149.1"/>
    </source>
</evidence>
<gene>
    <name evidence="1" type="ORF">C667_20514</name>
</gene>
<dbReference type="SUPFAM" id="SSF49464">
    <property type="entry name" value="Carboxypeptidase regulatory domain-like"/>
    <property type="match status" value="1"/>
</dbReference>
<feature type="non-terminal residue" evidence="1">
    <location>
        <position position="1"/>
    </location>
</feature>
<dbReference type="InterPro" id="IPR008969">
    <property type="entry name" value="CarboxyPept-like_regulatory"/>
</dbReference>